<feature type="chain" id="PRO_5040279570" evidence="7">
    <location>
        <begin position="21"/>
        <end position="335"/>
    </location>
</feature>
<keyword evidence="3" id="KW-0378">Hydrolase</keyword>
<keyword evidence="2" id="KW-0645">Protease</keyword>
<feature type="signal peptide" evidence="7">
    <location>
        <begin position="1"/>
        <end position="20"/>
    </location>
</feature>
<comment type="similarity">
    <text evidence="1">Belongs to the peptidase C1 family.</text>
</comment>
<evidence type="ECO:0000256" key="6">
    <source>
        <dbReference type="ARBA" id="ARBA00023157"/>
    </source>
</evidence>
<dbReference type="PROSITE" id="PS00139">
    <property type="entry name" value="THIOL_PROTEASE_CYS"/>
    <property type="match status" value="1"/>
</dbReference>
<evidence type="ECO:0000256" key="3">
    <source>
        <dbReference type="ARBA" id="ARBA00022801"/>
    </source>
</evidence>
<dbReference type="AlphaFoldDB" id="A0A9P0E8R5"/>
<dbReference type="FunFam" id="3.90.70.10:FF:000006">
    <property type="entry name" value="Cathepsin S"/>
    <property type="match status" value="1"/>
</dbReference>
<dbReference type="InterPro" id="IPR013128">
    <property type="entry name" value="Peptidase_C1A"/>
</dbReference>
<dbReference type="Pfam" id="PF08246">
    <property type="entry name" value="Inhibitor_I29"/>
    <property type="match status" value="1"/>
</dbReference>
<dbReference type="InterPro" id="IPR039417">
    <property type="entry name" value="Peptidase_C1A_papain-like"/>
</dbReference>
<dbReference type="SMART" id="SM00645">
    <property type="entry name" value="Pept_C1"/>
    <property type="match status" value="1"/>
</dbReference>
<evidence type="ECO:0000313" key="11">
    <source>
        <dbReference type="Proteomes" id="UP001152798"/>
    </source>
</evidence>
<dbReference type="PROSITE" id="PS00639">
    <property type="entry name" value="THIOL_PROTEASE_HIS"/>
    <property type="match status" value="1"/>
</dbReference>
<dbReference type="Gene3D" id="3.90.70.10">
    <property type="entry name" value="Cysteine proteinases"/>
    <property type="match status" value="1"/>
</dbReference>
<feature type="domain" description="Cathepsin propeptide inhibitor" evidence="9">
    <location>
        <begin position="29"/>
        <end position="89"/>
    </location>
</feature>
<accession>A0A9P0E8R5</accession>
<dbReference type="GO" id="GO:0008234">
    <property type="term" value="F:cysteine-type peptidase activity"/>
    <property type="evidence" value="ECO:0007669"/>
    <property type="project" value="UniProtKB-KW"/>
</dbReference>
<dbReference type="SMART" id="SM00848">
    <property type="entry name" value="Inhibitor_I29"/>
    <property type="match status" value="1"/>
</dbReference>
<evidence type="ECO:0000256" key="7">
    <source>
        <dbReference type="SAM" id="SignalP"/>
    </source>
</evidence>
<evidence type="ECO:0000256" key="1">
    <source>
        <dbReference type="ARBA" id="ARBA00008455"/>
    </source>
</evidence>
<gene>
    <name evidence="10" type="ORF">NEZAVI_LOCUS2872</name>
</gene>
<keyword evidence="6" id="KW-1015">Disulfide bond</keyword>
<dbReference type="InterPro" id="IPR000169">
    <property type="entry name" value="Pept_cys_AS"/>
</dbReference>
<keyword evidence="7" id="KW-0732">Signal</keyword>
<evidence type="ECO:0000256" key="2">
    <source>
        <dbReference type="ARBA" id="ARBA00022670"/>
    </source>
</evidence>
<dbReference type="PRINTS" id="PR00705">
    <property type="entry name" value="PAPAIN"/>
</dbReference>
<dbReference type="CDD" id="cd02248">
    <property type="entry name" value="Peptidase_C1A"/>
    <property type="match status" value="1"/>
</dbReference>
<evidence type="ECO:0000259" key="8">
    <source>
        <dbReference type="SMART" id="SM00645"/>
    </source>
</evidence>
<dbReference type="Proteomes" id="UP001152798">
    <property type="component" value="Chromosome 1"/>
</dbReference>
<evidence type="ECO:0000313" key="10">
    <source>
        <dbReference type="EMBL" id="CAH1391958.1"/>
    </source>
</evidence>
<evidence type="ECO:0000256" key="5">
    <source>
        <dbReference type="ARBA" id="ARBA00023145"/>
    </source>
</evidence>
<dbReference type="OrthoDB" id="10253408at2759"/>
<keyword evidence="11" id="KW-1185">Reference proteome</keyword>
<keyword evidence="5" id="KW-0865">Zymogen</keyword>
<keyword evidence="4" id="KW-0788">Thiol protease</keyword>
<dbReference type="InterPro" id="IPR000668">
    <property type="entry name" value="Peptidase_C1A_C"/>
</dbReference>
<organism evidence="10 11">
    <name type="scientific">Nezara viridula</name>
    <name type="common">Southern green stink bug</name>
    <name type="synonym">Cimex viridulus</name>
    <dbReference type="NCBI Taxonomy" id="85310"/>
    <lineage>
        <taxon>Eukaryota</taxon>
        <taxon>Metazoa</taxon>
        <taxon>Ecdysozoa</taxon>
        <taxon>Arthropoda</taxon>
        <taxon>Hexapoda</taxon>
        <taxon>Insecta</taxon>
        <taxon>Pterygota</taxon>
        <taxon>Neoptera</taxon>
        <taxon>Paraneoptera</taxon>
        <taxon>Hemiptera</taxon>
        <taxon>Heteroptera</taxon>
        <taxon>Panheteroptera</taxon>
        <taxon>Pentatomomorpha</taxon>
        <taxon>Pentatomoidea</taxon>
        <taxon>Pentatomidae</taxon>
        <taxon>Pentatominae</taxon>
        <taxon>Nezara</taxon>
    </lineage>
</organism>
<protein>
    <submittedName>
        <fullName evidence="10">Uncharacterized protein</fullName>
    </submittedName>
</protein>
<evidence type="ECO:0000256" key="4">
    <source>
        <dbReference type="ARBA" id="ARBA00022807"/>
    </source>
</evidence>
<dbReference type="InterPro" id="IPR013201">
    <property type="entry name" value="Prot_inhib_I29"/>
</dbReference>
<dbReference type="SUPFAM" id="SSF54001">
    <property type="entry name" value="Cysteine proteinases"/>
    <property type="match status" value="1"/>
</dbReference>
<dbReference type="InterPro" id="IPR038765">
    <property type="entry name" value="Papain-like_cys_pep_sf"/>
</dbReference>
<dbReference type="Pfam" id="PF00112">
    <property type="entry name" value="Peptidase_C1"/>
    <property type="match status" value="1"/>
</dbReference>
<proteinExistence type="inferred from homology"/>
<feature type="domain" description="Peptidase C1A papain C-terminal" evidence="8">
    <location>
        <begin position="117"/>
        <end position="333"/>
    </location>
</feature>
<name>A0A9P0E8R5_NEZVI</name>
<sequence>MNSNRMKIIFVVVLASFAAATRNVDKLKWTSFKKRFEKSYKSDEEEQSRFNIFTKNLRMIEEHNAKFEAGLVSYYLVMNGIGDQIEDEMNRMFTLRLTEDMNRRSRFRFRPPENIEIPNSIDWRDLGAVTPVKDQRHCGSCWAFGSIGAVEGQLAINTGKLVSLSEQQLVDCSTDYGNEGCNGGYAQAAYSYLLDVRGLEREDAYPYEAKNRSCRYNKDKVVPGTKVEAYTNIKANNDYDLKAAVGTVGPISVAINANNNHFFFYGGGVFDGDTCKPEVDHEVLLVGYGSENGEDYWFVKNSWGPCWGEGGYIRFSRSVQNICNISSVANFPVLQ</sequence>
<dbReference type="EMBL" id="OV725077">
    <property type="protein sequence ID" value="CAH1391958.1"/>
    <property type="molecule type" value="Genomic_DNA"/>
</dbReference>
<reference evidence="10" key="1">
    <citation type="submission" date="2022-01" db="EMBL/GenBank/DDBJ databases">
        <authorList>
            <person name="King R."/>
        </authorList>
    </citation>
    <scope>NUCLEOTIDE SEQUENCE</scope>
</reference>
<dbReference type="InterPro" id="IPR025660">
    <property type="entry name" value="Pept_his_AS"/>
</dbReference>
<evidence type="ECO:0000259" key="9">
    <source>
        <dbReference type="SMART" id="SM00848"/>
    </source>
</evidence>
<dbReference type="PANTHER" id="PTHR12411">
    <property type="entry name" value="CYSTEINE PROTEASE FAMILY C1-RELATED"/>
    <property type="match status" value="1"/>
</dbReference>
<dbReference type="GO" id="GO:0006508">
    <property type="term" value="P:proteolysis"/>
    <property type="evidence" value="ECO:0007669"/>
    <property type="project" value="UniProtKB-KW"/>
</dbReference>